<dbReference type="InterPro" id="IPR006102">
    <property type="entry name" value="Ig-like_GH2"/>
</dbReference>
<dbReference type="Pfam" id="PF02836">
    <property type="entry name" value="Glyco_hydro_2_C"/>
    <property type="match status" value="1"/>
</dbReference>
<dbReference type="SUPFAM" id="SSF51445">
    <property type="entry name" value="(Trans)glycosidases"/>
    <property type="match status" value="1"/>
</dbReference>
<dbReference type="InterPro" id="IPR013783">
    <property type="entry name" value="Ig-like_fold"/>
</dbReference>
<dbReference type="Gene3D" id="2.60.120.260">
    <property type="entry name" value="Galactose-binding domain-like"/>
    <property type="match status" value="1"/>
</dbReference>
<dbReference type="InterPro" id="IPR006101">
    <property type="entry name" value="Glyco_hydro_2"/>
</dbReference>
<gene>
    <name evidence="8" type="ORF">MOP44_05070</name>
</gene>
<evidence type="ECO:0000259" key="7">
    <source>
        <dbReference type="Pfam" id="PF02837"/>
    </source>
</evidence>
<keyword evidence="9" id="KW-1185">Reference proteome</keyword>
<dbReference type="InterPro" id="IPR017853">
    <property type="entry name" value="GH"/>
</dbReference>
<feature type="signal peptide" evidence="4">
    <location>
        <begin position="1"/>
        <end position="32"/>
    </location>
</feature>
<feature type="chain" id="PRO_5039898574" evidence="4">
    <location>
        <begin position="33"/>
        <end position="625"/>
    </location>
</feature>
<dbReference type="InterPro" id="IPR006103">
    <property type="entry name" value="Glyco_hydro_2_cat"/>
</dbReference>
<dbReference type="InterPro" id="IPR036156">
    <property type="entry name" value="Beta-gal/glucu_dom_sf"/>
</dbReference>
<feature type="domain" description="Glycoside hydrolase family 2 immunoglobulin-like beta-sandwich" evidence="5">
    <location>
        <begin position="256"/>
        <end position="320"/>
    </location>
</feature>
<dbReference type="Gene3D" id="3.20.20.80">
    <property type="entry name" value="Glycosidases"/>
    <property type="match status" value="1"/>
</dbReference>
<comment type="similarity">
    <text evidence="1">Belongs to the glycosyl hydrolase 2 family.</text>
</comment>
<dbReference type="GO" id="GO:0004553">
    <property type="term" value="F:hydrolase activity, hydrolyzing O-glycosyl compounds"/>
    <property type="evidence" value="ECO:0007669"/>
    <property type="project" value="InterPro"/>
</dbReference>
<keyword evidence="4" id="KW-0732">Signal</keyword>
<dbReference type="RefSeq" id="WP_260794828.1">
    <property type="nucleotide sequence ID" value="NZ_CP093313.1"/>
</dbReference>
<organism evidence="8 9">
    <name type="scientific">Occallatibacter riparius</name>
    <dbReference type="NCBI Taxonomy" id="1002689"/>
    <lineage>
        <taxon>Bacteria</taxon>
        <taxon>Pseudomonadati</taxon>
        <taxon>Acidobacteriota</taxon>
        <taxon>Terriglobia</taxon>
        <taxon>Terriglobales</taxon>
        <taxon>Acidobacteriaceae</taxon>
        <taxon>Occallatibacter</taxon>
    </lineage>
</organism>
<dbReference type="InterPro" id="IPR008979">
    <property type="entry name" value="Galactose-bd-like_sf"/>
</dbReference>
<dbReference type="AlphaFoldDB" id="A0A9J7BRW6"/>
<evidence type="ECO:0000256" key="4">
    <source>
        <dbReference type="SAM" id="SignalP"/>
    </source>
</evidence>
<protein>
    <submittedName>
        <fullName evidence="8">Beta-glucuronidase</fullName>
    </submittedName>
</protein>
<dbReference type="PRINTS" id="PR00132">
    <property type="entry name" value="GLHYDRLASE2"/>
</dbReference>
<evidence type="ECO:0000259" key="5">
    <source>
        <dbReference type="Pfam" id="PF00703"/>
    </source>
</evidence>
<evidence type="ECO:0000256" key="3">
    <source>
        <dbReference type="ARBA" id="ARBA00023295"/>
    </source>
</evidence>
<evidence type="ECO:0000259" key="6">
    <source>
        <dbReference type="Pfam" id="PF02836"/>
    </source>
</evidence>
<reference evidence="8" key="1">
    <citation type="submission" date="2021-04" db="EMBL/GenBank/DDBJ databases">
        <title>Phylogenetic analysis of Acidobacteriaceae.</title>
        <authorList>
            <person name="Qiu L."/>
            <person name="Zhang Q."/>
        </authorList>
    </citation>
    <scope>NUCLEOTIDE SEQUENCE</scope>
    <source>
        <strain evidence="8">DSM 25168</strain>
    </source>
</reference>
<dbReference type="KEGG" id="orp:MOP44_05070"/>
<name>A0A9J7BRW6_9BACT</name>
<keyword evidence="2" id="KW-0378">Hydrolase</keyword>
<evidence type="ECO:0000313" key="9">
    <source>
        <dbReference type="Proteomes" id="UP001059380"/>
    </source>
</evidence>
<dbReference type="EMBL" id="CP093313">
    <property type="protein sequence ID" value="UWZ85311.1"/>
    <property type="molecule type" value="Genomic_DNA"/>
</dbReference>
<dbReference type="GO" id="GO:0005975">
    <property type="term" value="P:carbohydrate metabolic process"/>
    <property type="evidence" value="ECO:0007669"/>
    <property type="project" value="InterPro"/>
</dbReference>
<dbReference type="Pfam" id="PF02837">
    <property type="entry name" value="Glyco_hydro_2_N"/>
    <property type="match status" value="1"/>
</dbReference>
<keyword evidence="3" id="KW-0326">Glycosidase</keyword>
<dbReference type="SUPFAM" id="SSF49785">
    <property type="entry name" value="Galactose-binding domain-like"/>
    <property type="match status" value="1"/>
</dbReference>
<proteinExistence type="inferred from homology"/>
<dbReference type="InterPro" id="IPR006104">
    <property type="entry name" value="Glyco_hydro_2_N"/>
</dbReference>
<evidence type="ECO:0000313" key="8">
    <source>
        <dbReference type="EMBL" id="UWZ85311.1"/>
    </source>
</evidence>
<dbReference type="SUPFAM" id="SSF49303">
    <property type="entry name" value="beta-Galactosidase/glucuronidase domain"/>
    <property type="match status" value="1"/>
</dbReference>
<dbReference type="PANTHER" id="PTHR42732">
    <property type="entry name" value="BETA-GALACTOSIDASE"/>
    <property type="match status" value="1"/>
</dbReference>
<evidence type="ECO:0000256" key="2">
    <source>
        <dbReference type="ARBA" id="ARBA00022801"/>
    </source>
</evidence>
<sequence>MHIPFLSHIFVRRAFLAVLAVAILAPSATALAQEPLRTLLVGVDRREVNSLNGDWHYLVDQPPFSSLYDSSGKVRNGGYGQNTHPNIDSGPHNAEYDFATAPTLKVPGDWNTQDPTLFRFEGVVWYQRDFNFQPQPNKRTFLHVGAANYRSYVWVNGQHICDHEGGFTPFDCEVTAAVKPGSNFVVVAVDSTRHVDDIPTVNYDWFDYGGLTRDVSLVTVPSAFIDDYDVHLRHGTTFNAADAAILSGYIHVEGATAGTPVTLRIREAGVDTHLQTDAAGRASFEVKAAKLDLWSPENPRLYKVELAAGDDRITDEIGFRDVRVEGTRILLNGKPIFLQGANAHAEAPIRTGRVCTDQDVKNLFGYLKDLHANFVRLAHYPHDERMERMADRQGILIWSEIPNWQRISFDKPEVFAKDEALLREMIRRDRNKASVILWSVSNETPDNPVRTEFLTRLANEARQLDPTRLITSALNSARPKDGAMVLDDKLADALDMVGINEYIGWYVGKPEDADNTRWVLPEKPIIFSEFGAEAKYGNHGGDHARWTEEQQANVLAHQFAMLRKIPQLRGVTPWVLMDFRSPSRNIPKLQDGFNRKGLLSEKGEKKLAFSVVQKAYEDHSIGKPE</sequence>
<dbReference type="Proteomes" id="UP001059380">
    <property type="component" value="Chromosome"/>
</dbReference>
<dbReference type="InterPro" id="IPR051913">
    <property type="entry name" value="GH2_Domain-Containing"/>
</dbReference>
<feature type="domain" description="Glycosyl hydrolases family 2 sugar binding" evidence="7">
    <location>
        <begin position="95"/>
        <end position="221"/>
    </location>
</feature>
<evidence type="ECO:0000256" key="1">
    <source>
        <dbReference type="ARBA" id="ARBA00007401"/>
    </source>
</evidence>
<dbReference type="Pfam" id="PF00703">
    <property type="entry name" value="Glyco_hydro_2"/>
    <property type="match status" value="1"/>
</dbReference>
<dbReference type="PANTHER" id="PTHR42732:SF1">
    <property type="entry name" value="BETA-MANNOSIDASE"/>
    <property type="match status" value="1"/>
</dbReference>
<feature type="domain" description="Glycoside hydrolase family 2 catalytic" evidence="6">
    <location>
        <begin position="322"/>
        <end position="551"/>
    </location>
</feature>
<dbReference type="Gene3D" id="2.60.40.10">
    <property type="entry name" value="Immunoglobulins"/>
    <property type="match status" value="1"/>
</dbReference>
<accession>A0A9J7BRW6</accession>